<feature type="transmembrane region" description="Helical" evidence="1">
    <location>
        <begin position="311"/>
        <end position="334"/>
    </location>
</feature>
<evidence type="ECO:0000313" key="3">
    <source>
        <dbReference type="Proteomes" id="UP001500888"/>
    </source>
</evidence>
<dbReference type="Proteomes" id="UP001500888">
    <property type="component" value="Unassembled WGS sequence"/>
</dbReference>
<organism evidence="2 3">
    <name type="scientific">Sphaerisporangium flaviroseum</name>
    <dbReference type="NCBI Taxonomy" id="509199"/>
    <lineage>
        <taxon>Bacteria</taxon>
        <taxon>Bacillati</taxon>
        <taxon>Actinomycetota</taxon>
        <taxon>Actinomycetes</taxon>
        <taxon>Streptosporangiales</taxon>
        <taxon>Streptosporangiaceae</taxon>
        <taxon>Sphaerisporangium</taxon>
    </lineage>
</organism>
<gene>
    <name evidence="2" type="ORF">GCM10022226_17820</name>
</gene>
<keyword evidence="1" id="KW-0812">Transmembrane</keyword>
<feature type="transmembrane region" description="Helical" evidence="1">
    <location>
        <begin position="181"/>
        <end position="206"/>
    </location>
</feature>
<proteinExistence type="predicted"/>
<keyword evidence="1" id="KW-1133">Transmembrane helix</keyword>
<name>A0ABP7HNF4_9ACTN</name>
<protein>
    <recommendedName>
        <fullName evidence="4">Glycosyltransferase RgtA/B/C/D-like domain-containing protein</fullName>
    </recommendedName>
</protein>
<sequence>MLSGLQAGHAGAEAAPEVPRGARRLRVALALYAVVQVAHIIWQTRHFGVRGDELITLQWSTLPVEGVIRVTGEDIHPPLYYLVLHVALSPPVDPIVAGKLLSLVMTLALLRLVPVVAAEFGFARRVGEAGLVLTAMSPLLWQHGVTIRPYPMAAVLYVVCVVAALRVAATGSARARCALAGALVLIVYVNYLAALCALITVNLLYLSRRDRVVSGRNWMATQLAAVPFLLPLVPLALNQTRDAAGIATSTGIASSGLAGAAARFVYWFYGVVTGETLAQPFLLALLCGVLVLLVAHGVVGRSRMPAEARRALLACAAVALVAPVTYAVVASLVFRGELFTAGPARTLFAVPFVALALAQSLTSQMRVERPGKAAALAVALSVCWIAAGANEVLGRDYFHGTDSVPRAAIARLVREKAGTDGQVLVDAPFGNDIVHMLAREGISARMVSRDSSDAYRAQAEAVLARMPARLVLVRYNRDLTGGSSTWFLGRLSGAYPAFVPLASYAPTSGLVRWIDARAGRNDPSHQVTVYLGSKRAPAPAP</sequence>
<feature type="transmembrane region" description="Helical" evidence="1">
    <location>
        <begin position="150"/>
        <end position="169"/>
    </location>
</feature>
<feature type="transmembrane region" description="Helical" evidence="1">
    <location>
        <begin position="281"/>
        <end position="299"/>
    </location>
</feature>
<evidence type="ECO:0000256" key="1">
    <source>
        <dbReference type="SAM" id="Phobius"/>
    </source>
</evidence>
<dbReference type="EMBL" id="BAAAZR010000002">
    <property type="protein sequence ID" value="GAA3798857.1"/>
    <property type="molecule type" value="Genomic_DNA"/>
</dbReference>
<dbReference type="RefSeq" id="WP_344936576.1">
    <property type="nucleotide sequence ID" value="NZ_BAAAZR010000002.1"/>
</dbReference>
<keyword evidence="3" id="KW-1185">Reference proteome</keyword>
<accession>A0ABP7HNF4</accession>
<reference evidence="3" key="1">
    <citation type="journal article" date="2019" name="Int. J. Syst. Evol. Microbiol.">
        <title>The Global Catalogue of Microorganisms (GCM) 10K type strain sequencing project: providing services to taxonomists for standard genome sequencing and annotation.</title>
        <authorList>
            <consortium name="The Broad Institute Genomics Platform"/>
            <consortium name="The Broad Institute Genome Sequencing Center for Infectious Disease"/>
            <person name="Wu L."/>
            <person name="Ma J."/>
        </authorList>
    </citation>
    <scope>NUCLEOTIDE SEQUENCE [LARGE SCALE GENOMIC DNA]</scope>
    <source>
        <strain evidence="3">JCM 16908</strain>
    </source>
</reference>
<feature type="transmembrane region" description="Helical" evidence="1">
    <location>
        <begin position="244"/>
        <end position="269"/>
    </location>
</feature>
<comment type="caution">
    <text evidence="2">The sequence shown here is derived from an EMBL/GenBank/DDBJ whole genome shotgun (WGS) entry which is preliminary data.</text>
</comment>
<evidence type="ECO:0000313" key="2">
    <source>
        <dbReference type="EMBL" id="GAA3798857.1"/>
    </source>
</evidence>
<feature type="transmembrane region" description="Helical" evidence="1">
    <location>
        <begin position="218"/>
        <end position="237"/>
    </location>
</feature>
<evidence type="ECO:0008006" key="4">
    <source>
        <dbReference type="Google" id="ProtNLM"/>
    </source>
</evidence>
<keyword evidence="1" id="KW-0472">Membrane</keyword>